<accession>A0A4R2E845</accession>
<evidence type="ECO:0000313" key="2">
    <source>
        <dbReference type="EMBL" id="TCN64758.1"/>
    </source>
</evidence>
<dbReference type="Proteomes" id="UP000294830">
    <property type="component" value="Unassembled WGS sequence"/>
</dbReference>
<comment type="caution">
    <text evidence="2">The sequence shown here is derived from an EMBL/GenBank/DDBJ whole genome shotgun (WGS) entry which is preliminary data.</text>
</comment>
<reference evidence="2 3" key="1">
    <citation type="submission" date="2019-03" db="EMBL/GenBank/DDBJ databases">
        <title>Genomic Encyclopedia of Archaeal and Bacterial Type Strains, Phase II (KMG-II): from individual species to whole genera.</title>
        <authorList>
            <person name="Goeker M."/>
        </authorList>
    </citation>
    <scope>NUCLEOTIDE SEQUENCE [LARGE SCALE GENOMIC DNA]</scope>
    <source>
        <strain evidence="2 3">RL-C</strain>
    </source>
</reference>
<gene>
    <name evidence="2" type="ORF">CLV25_11285</name>
</gene>
<protein>
    <submittedName>
        <fullName evidence="2">Uncharacterized protein</fullName>
    </submittedName>
</protein>
<name>A0A4R2E845_9BACT</name>
<dbReference type="EMBL" id="SLWB01000012">
    <property type="protein sequence ID" value="TCN64758.1"/>
    <property type="molecule type" value="Genomic_DNA"/>
</dbReference>
<keyword evidence="3" id="KW-1185">Reference proteome</keyword>
<feature type="transmembrane region" description="Helical" evidence="1">
    <location>
        <begin position="77"/>
        <end position="100"/>
    </location>
</feature>
<keyword evidence="1" id="KW-0812">Transmembrane</keyword>
<evidence type="ECO:0000256" key="1">
    <source>
        <dbReference type="SAM" id="Phobius"/>
    </source>
</evidence>
<sequence length="174" mass="20754">MCSSSKFEQPTFQTYLGWSLWLPWFFLGNYFIISTCFLTSAEFHYKFSNWVVSGSAELKRADALIIFTYKYFGRNGILALGTGMLLIVDLETIGSFLKLVRYHRKNRLYKRGLVTNLDDDYEFPRLSVLLKNLFTKDKSKRKRVAFRSKKEYREMRKRLEKDALYKKMYPNNRV</sequence>
<organism evidence="2 3">
    <name type="scientific">Acetobacteroides hydrogenigenes</name>
    <dbReference type="NCBI Taxonomy" id="979970"/>
    <lineage>
        <taxon>Bacteria</taxon>
        <taxon>Pseudomonadati</taxon>
        <taxon>Bacteroidota</taxon>
        <taxon>Bacteroidia</taxon>
        <taxon>Bacteroidales</taxon>
        <taxon>Rikenellaceae</taxon>
        <taxon>Acetobacteroides</taxon>
    </lineage>
</organism>
<proteinExistence type="predicted"/>
<feature type="transmembrane region" description="Helical" evidence="1">
    <location>
        <begin position="21"/>
        <end position="41"/>
    </location>
</feature>
<keyword evidence="1" id="KW-0472">Membrane</keyword>
<evidence type="ECO:0000313" key="3">
    <source>
        <dbReference type="Proteomes" id="UP000294830"/>
    </source>
</evidence>
<dbReference type="AlphaFoldDB" id="A0A4R2E845"/>
<keyword evidence="1" id="KW-1133">Transmembrane helix</keyword>